<proteinExistence type="predicted"/>
<name>A0ABM2A4K3_AEDAL</name>
<dbReference type="EnsemblMetazoa" id="AALFPA23_024390.R36361">
    <property type="protein sequence ID" value="AALFPA23_024390.P36361"/>
    <property type="gene ID" value="AALFPA23_024390"/>
</dbReference>
<dbReference type="PROSITE" id="PS00141">
    <property type="entry name" value="ASP_PROTEASE"/>
    <property type="match status" value="1"/>
</dbReference>
<protein>
    <recommendedName>
        <fullName evidence="3">CCHC-type domain-containing protein</fullName>
    </recommendedName>
</protein>
<evidence type="ECO:0008006" key="3">
    <source>
        <dbReference type="Google" id="ProtNLM"/>
    </source>
</evidence>
<dbReference type="InterPro" id="IPR001969">
    <property type="entry name" value="Aspartic_peptidase_AS"/>
</dbReference>
<organism evidence="1 2">
    <name type="scientific">Aedes albopictus</name>
    <name type="common">Asian tiger mosquito</name>
    <name type="synonym">Stegomyia albopicta</name>
    <dbReference type="NCBI Taxonomy" id="7160"/>
    <lineage>
        <taxon>Eukaryota</taxon>
        <taxon>Metazoa</taxon>
        <taxon>Ecdysozoa</taxon>
        <taxon>Arthropoda</taxon>
        <taxon>Hexapoda</taxon>
        <taxon>Insecta</taxon>
        <taxon>Pterygota</taxon>
        <taxon>Neoptera</taxon>
        <taxon>Endopterygota</taxon>
        <taxon>Diptera</taxon>
        <taxon>Nematocera</taxon>
        <taxon>Culicoidea</taxon>
        <taxon>Culicidae</taxon>
        <taxon>Culicinae</taxon>
        <taxon>Aedini</taxon>
        <taxon>Aedes</taxon>
        <taxon>Stegomyia</taxon>
    </lineage>
</organism>
<dbReference type="PANTHER" id="PTHR33198">
    <property type="entry name" value="ANK_REP_REGION DOMAIN-CONTAINING PROTEIN-RELATED"/>
    <property type="match status" value="1"/>
</dbReference>
<sequence>MEISRPVRPFDLNVEDNRQATEWAKWKRQLECYFNACNVTDQSDKLAKLLFLGGPDLQELFDNLPDAKRVPLVLSDPPYYDVAIAALDAHFEPKRMIAYERYVFRQMSQKPSERLSDFALRLRVQAKRCGFLPDVFDDMIIDQITEKGNSDALRMEILKRDVRSLNEIIALGTAITESKVRSMQMTNKGQEVREEGMVQLVKRQRRGQVVYPPRTPAMNRGVIMSCHACGRPGHLQSSRWCPAKGVKCNKCQATGHYAKCCFRYSQPQRRDSLPNRKRPFNENAEKLDWHQRPAKRIRAVSDEIEKSSDEANIFFAMGRNEFHFRIGGVTVPMTIDSGADANIIPLSIWQQMKEAHVRVYDVSKEPDRVLRAYASSEPLKIKGMFCAEITAGSNEG</sequence>
<dbReference type="Proteomes" id="UP000069940">
    <property type="component" value="Unassembled WGS sequence"/>
</dbReference>
<reference evidence="2" key="1">
    <citation type="journal article" date="2015" name="Proc. Natl. Acad. Sci. U.S.A.">
        <title>Genome sequence of the Asian Tiger mosquito, Aedes albopictus, reveals insights into its biology, genetics, and evolution.</title>
        <authorList>
            <person name="Chen X.G."/>
            <person name="Jiang X."/>
            <person name="Gu J."/>
            <person name="Xu M."/>
            <person name="Wu Y."/>
            <person name="Deng Y."/>
            <person name="Zhang C."/>
            <person name="Bonizzoni M."/>
            <person name="Dermauw W."/>
            <person name="Vontas J."/>
            <person name="Armbruster P."/>
            <person name="Huang X."/>
            <person name="Yang Y."/>
            <person name="Zhang H."/>
            <person name="He W."/>
            <person name="Peng H."/>
            <person name="Liu Y."/>
            <person name="Wu K."/>
            <person name="Chen J."/>
            <person name="Lirakis M."/>
            <person name="Topalis P."/>
            <person name="Van Leeuwen T."/>
            <person name="Hall A.B."/>
            <person name="Jiang X."/>
            <person name="Thorpe C."/>
            <person name="Mueller R.L."/>
            <person name="Sun C."/>
            <person name="Waterhouse R.M."/>
            <person name="Yan G."/>
            <person name="Tu Z.J."/>
            <person name="Fang X."/>
            <person name="James A.A."/>
        </authorList>
    </citation>
    <scope>NUCLEOTIDE SEQUENCE [LARGE SCALE GENOMIC DNA]</scope>
    <source>
        <strain evidence="2">Foshan</strain>
    </source>
</reference>
<dbReference type="PANTHER" id="PTHR33198:SF20">
    <property type="entry name" value="RETROTRANSPOSON GAG DOMAIN-CONTAINING PROTEIN"/>
    <property type="match status" value="1"/>
</dbReference>
<dbReference type="Gene3D" id="4.10.60.10">
    <property type="entry name" value="Zinc finger, CCHC-type"/>
    <property type="match status" value="1"/>
</dbReference>
<reference evidence="1" key="2">
    <citation type="submission" date="2025-05" db="UniProtKB">
        <authorList>
            <consortium name="EnsemblMetazoa"/>
        </authorList>
    </citation>
    <scope>IDENTIFICATION</scope>
    <source>
        <strain evidence="1">Foshan</strain>
    </source>
</reference>
<dbReference type="GeneID" id="134284935"/>
<accession>A0ABM2A4K3</accession>
<dbReference type="SUPFAM" id="SSF57756">
    <property type="entry name" value="Retrovirus zinc finger-like domains"/>
    <property type="match status" value="1"/>
</dbReference>
<dbReference type="InterPro" id="IPR036875">
    <property type="entry name" value="Znf_CCHC_sf"/>
</dbReference>
<keyword evidence="2" id="KW-1185">Reference proteome</keyword>
<evidence type="ECO:0000313" key="1">
    <source>
        <dbReference type="EnsemblMetazoa" id="AALFPA23_024390.P36361"/>
    </source>
</evidence>
<dbReference type="RefSeq" id="XP_062700514.1">
    <property type="nucleotide sequence ID" value="XM_062844530.1"/>
</dbReference>
<evidence type="ECO:0000313" key="2">
    <source>
        <dbReference type="Proteomes" id="UP000069940"/>
    </source>
</evidence>